<evidence type="ECO:0000256" key="1">
    <source>
        <dbReference type="SAM" id="Phobius"/>
    </source>
</evidence>
<dbReference type="RefSeq" id="WP_191721737.1">
    <property type="nucleotide sequence ID" value="NZ_JACSQK010000001.1"/>
</dbReference>
<keyword evidence="1" id="KW-0472">Membrane</keyword>
<reference evidence="2 3" key="1">
    <citation type="submission" date="2020-08" db="EMBL/GenBank/DDBJ databases">
        <title>A Genomic Blueprint of the Chicken Gut Microbiome.</title>
        <authorList>
            <person name="Gilroy R."/>
            <person name="Ravi A."/>
            <person name="Getino M."/>
            <person name="Pursley I."/>
            <person name="Horton D.L."/>
            <person name="Alikhan N.-F."/>
            <person name="Baker D."/>
            <person name="Gharbi K."/>
            <person name="Hall N."/>
            <person name="Watson M."/>
            <person name="Adriaenssens E.M."/>
            <person name="Foster-Nyarko E."/>
            <person name="Jarju S."/>
            <person name="Secka A."/>
            <person name="Antonio M."/>
            <person name="Oren A."/>
            <person name="Chaudhuri R."/>
            <person name="La Ragione R.M."/>
            <person name="Hildebrand F."/>
            <person name="Pallen M.J."/>
        </authorList>
    </citation>
    <scope>NUCLEOTIDE SEQUENCE [LARGE SCALE GENOMIC DNA]</scope>
    <source>
        <strain evidence="2 3">Sa2CVA6</strain>
    </source>
</reference>
<protein>
    <recommendedName>
        <fullName evidence="4">Shufflon system plasmid conjugative transfer pilus tip adhesin PilV</fullName>
    </recommendedName>
</protein>
<sequence length="390" mass="40864">MVRTKLNGKTNSRSQGGFFLPGLAIGVVLVSLIVGGILVRYAQQEATARGDERAKLVGSRLAAIDDAVKTYSTSYFTQIQRQQQVERNGHTVPASRVRTPTTDDLFRMDLLSEQHAAAFIYNGRAIGFDVHLAVPSSGCIIPNCNVTALVASTEPMVDLQSPSEVDLRRATIAAGVAGTGRAGISLPESPGMFVSVDNINIGANVTGIAGLIAITNGYDSRGFMEFARRDGSLPMTGDINMQDDSGARHNLRNAKDVASETVTASGRIKTGEYLQFTGAKVLEDTACPEEGLGAPGFGGFILSCQSGKWKKSGGSGGAITDMCQWGTYGSISDGQCDAMCGGTAPGRWRVLSHWDMDSGGGGGLRSLTTPGYGIQGNGSGQAVLCVKINQ</sequence>
<keyword evidence="3" id="KW-1185">Reference proteome</keyword>
<name>A0ABR8S788_9BURK</name>
<feature type="transmembrane region" description="Helical" evidence="1">
    <location>
        <begin position="18"/>
        <end position="39"/>
    </location>
</feature>
<dbReference type="EMBL" id="JACSQK010000001">
    <property type="protein sequence ID" value="MBD7959342.1"/>
    <property type="molecule type" value="Genomic_DNA"/>
</dbReference>
<evidence type="ECO:0008006" key="4">
    <source>
        <dbReference type="Google" id="ProtNLM"/>
    </source>
</evidence>
<gene>
    <name evidence="2" type="ORF">H9646_02520</name>
</gene>
<keyword evidence="1" id="KW-0812">Transmembrane</keyword>
<proteinExistence type="predicted"/>
<evidence type="ECO:0000313" key="3">
    <source>
        <dbReference type="Proteomes" id="UP000634919"/>
    </source>
</evidence>
<accession>A0ABR8S788</accession>
<comment type="caution">
    <text evidence="2">The sequence shown here is derived from an EMBL/GenBank/DDBJ whole genome shotgun (WGS) entry which is preliminary data.</text>
</comment>
<organism evidence="2 3">
    <name type="scientific">Comamonas avium</name>
    <dbReference type="NCBI Taxonomy" id="2762231"/>
    <lineage>
        <taxon>Bacteria</taxon>
        <taxon>Pseudomonadati</taxon>
        <taxon>Pseudomonadota</taxon>
        <taxon>Betaproteobacteria</taxon>
        <taxon>Burkholderiales</taxon>
        <taxon>Comamonadaceae</taxon>
        <taxon>Comamonas</taxon>
    </lineage>
</organism>
<evidence type="ECO:0000313" key="2">
    <source>
        <dbReference type="EMBL" id="MBD7959342.1"/>
    </source>
</evidence>
<keyword evidence="1" id="KW-1133">Transmembrane helix</keyword>
<dbReference type="Proteomes" id="UP000634919">
    <property type="component" value="Unassembled WGS sequence"/>
</dbReference>